<evidence type="ECO:0000256" key="1">
    <source>
        <dbReference type="SAM" id="SignalP"/>
    </source>
</evidence>
<reference evidence="3" key="1">
    <citation type="journal article" date="2019" name="Int. J. Syst. Evol. Microbiol.">
        <title>The Global Catalogue of Microorganisms (GCM) 10K type strain sequencing project: providing services to taxonomists for standard genome sequencing and annotation.</title>
        <authorList>
            <consortium name="The Broad Institute Genomics Platform"/>
            <consortium name="The Broad Institute Genome Sequencing Center for Infectious Disease"/>
            <person name="Wu L."/>
            <person name="Ma J."/>
        </authorList>
    </citation>
    <scope>NUCLEOTIDE SEQUENCE [LARGE SCALE GENOMIC DNA]</scope>
    <source>
        <strain evidence="3">JCM 18401</strain>
    </source>
</reference>
<dbReference type="PROSITE" id="PS51257">
    <property type="entry name" value="PROKAR_LIPOPROTEIN"/>
    <property type="match status" value="1"/>
</dbReference>
<protein>
    <submittedName>
        <fullName evidence="2">DUF4056 domain-containing protein</fullName>
    </submittedName>
</protein>
<sequence length="420" mass="47255">MKRQPLLITALLLSLMGCSGTQWQGHPKPSSDTIALALGADDSQIDLWDLPVDTLPSFPVPQNVRPCCAFGNLQKVRLGKMPIPLFRLGNTVDADKLGPHKFDGGTFNYTSSGASTSGRGGSENNGMIYTQRGGFIDLAHVRDTADDTVALFFEIVRHLGNEHTIELIDEIGHRYIQLHAFETDSLHPQERWHLAAELAARLAYFKAESHEIAQWHGYASFAGWPETVSAYSPEDLYSNMLGAKLTRALLSANLVLNSELYNQSLTVWLEETLHWLGAVDKKNTNALFDAIDGHWWDSSRPIPDKFMVIKRHYQLGDQQVPYLVPEALARASGQWSRLESLFPAENAPHPLALRQQMYGFELDELATLEMRVADKYRDSFGTFPVELWKQGFSHREFHQIALWAEKEDARQLATLESKGR</sequence>
<comment type="caution">
    <text evidence="2">The sequence shown here is derived from an EMBL/GenBank/DDBJ whole genome shotgun (WGS) entry which is preliminary data.</text>
</comment>
<organism evidence="2 3">
    <name type="scientific">Ferrimonas pelagia</name>
    <dbReference type="NCBI Taxonomy" id="1177826"/>
    <lineage>
        <taxon>Bacteria</taxon>
        <taxon>Pseudomonadati</taxon>
        <taxon>Pseudomonadota</taxon>
        <taxon>Gammaproteobacteria</taxon>
        <taxon>Alteromonadales</taxon>
        <taxon>Ferrimonadaceae</taxon>
        <taxon>Ferrimonas</taxon>
    </lineage>
</organism>
<name>A0ABP9FBV8_9GAMM</name>
<dbReference type="EMBL" id="BAABJZ010000100">
    <property type="protein sequence ID" value="GAA4898803.1"/>
    <property type="molecule type" value="Genomic_DNA"/>
</dbReference>
<proteinExistence type="predicted"/>
<dbReference type="RefSeq" id="WP_345336794.1">
    <property type="nucleotide sequence ID" value="NZ_BAABJZ010000100.1"/>
</dbReference>
<feature type="signal peptide" evidence="1">
    <location>
        <begin position="1"/>
        <end position="24"/>
    </location>
</feature>
<accession>A0ABP9FBV8</accession>
<dbReference type="InterPro" id="IPR025130">
    <property type="entry name" value="DUF4056"/>
</dbReference>
<dbReference type="Proteomes" id="UP001499988">
    <property type="component" value="Unassembled WGS sequence"/>
</dbReference>
<gene>
    <name evidence="2" type="ORF">GCM10023333_35370</name>
</gene>
<feature type="chain" id="PRO_5045399307" evidence="1">
    <location>
        <begin position="25"/>
        <end position="420"/>
    </location>
</feature>
<evidence type="ECO:0000313" key="2">
    <source>
        <dbReference type="EMBL" id="GAA4898803.1"/>
    </source>
</evidence>
<evidence type="ECO:0000313" key="3">
    <source>
        <dbReference type="Proteomes" id="UP001499988"/>
    </source>
</evidence>
<keyword evidence="1" id="KW-0732">Signal</keyword>
<keyword evidence="3" id="KW-1185">Reference proteome</keyword>
<dbReference type="Pfam" id="PF13265">
    <property type="entry name" value="DUF4056"/>
    <property type="match status" value="1"/>
</dbReference>